<organism evidence="2 3">
    <name type="scientific">Elizabethkingia miricola</name>
    <name type="common">Chryseobacterium miricola</name>
    <dbReference type="NCBI Taxonomy" id="172045"/>
    <lineage>
        <taxon>Bacteria</taxon>
        <taxon>Pseudomonadati</taxon>
        <taxon>Bacteroidota</taxon>
        <taxon>Flavobacteriia</taxon>
        <taxon>Flavobacteriales</taxon>
        <taxon>Weeksellaceae</taxon>
        <taxon>Elizabethkingia</taxon>
    </lineage>
</organism>
<proteinExistence type="predicted"/>
<feature type="region of interest" description="Disordered" evidence="1">
    <location>
        <begin position="41"/>
        <end position="72"/>
    </location>
</feature>
<name>A0ABY3NC71_ELIMR</name>
<sequence>MDKEKDTSEYLIQKIVNRSLYKTPEVEVILVEIEQGIAAGSASATPNTTNGNTNAIQTNWNGNDDTSIDTPF</sequence>
<dbReference type="RefSeq" id="WP_065083224.1">
    <property type="nucleotide sequence ID" value="NZ_FLSS01000015.1"/>
</dbReference>
<evidence type="ECO:0000256" key="1">
    <source>
        <dbReference type="SAM" id="MobiDB-lite"/>
    </source>
</evidence>
<dbReference type="Proteomes" id="UP000324513">
    <property type="component" value="Unassembled WGS sequence"/>
</dbReference>
<protein>
    <recommendedName>
        <fullName evidence="4">Single-stranded DNA-binding protein</fullName>
    </recommendedName>
</protein>
<evidence type="ECO:0000313" key="3">
    <source>
        <dbReference type="Proteomes" id="UP000324513"/>
    </source>
</evidence>
<keyword evidence="3" id="KW-1185">Reference proteome</keyword>
<accession>A0ABY3NC71</accession>
<gene>
    <name evidence="2" type="ORF">LX74_03424</name>
</gene>
<comment type="caution">
    <text evidence="2">The sequence shown here is derived from an EMBL/GenBank/DDBJ whole genome shotgun (WGS) entry which is preliminary data.</text>
</comment>
<feature type="compositionally biased region" description="Low complexity" evidence="1">
    <location>
        <begin position="45"/>
        <end position="54"/>
    </location>
</feature>
<dbReference type="EMBL" id="VNHK01000014">
    <property type="protein sequence ID" value="TYO88062.1"/>
    <property type="molecule type" value="Genomic_DNA"/>
</dbReference>
<evidence type="ECO:0000313" key="2">
    <source>
        <dbReference type="EMBL" id="TYO88062.1"/>
    </source>
</evidence>
<feature type="compositionally biased region" description="Polar residues" evidence="1">
    <location>
        <begin position="55"/>
        <end position="72"/>
    </location>
</feature>
<reference evidence="2 3" key="1">
    <citation type="submission" date="2019-07" db="EMBL/GenBank/DDBJ databases">
        <title>Genomic Encyclopedia of Archaeal and Bacterial Type Strains, Phase II (KMG-II): from individual species to whole genera.</title>
        <authorList>
            <person name="Goeker M."/>
        </authorList>
    </citation>
    <scope>NUCLEOTIDE SEQUENCE [LARGE SCALE GENOMIC DNA]</scope>
    <source>
        <strain evidence="2 3">DSM 14571</strain>
    </source>
</reference>
<evidence type="ECO:0008006" key="4">
    <source>
        <dbReference type="Google" id="ProtNLM"/>
    </source>
</evidence>